<feature type="signal peptide" evidence="2">
    <location>
        <begin position="1"/>
        <end position="23"/>
    </location>
</feature>
<feature type="chain" id="PRO_5018057698" evidence="2">
    <location>
        <begin position="24"/>
        <end position="229"/>
    </location>
</feature>
<accession>A0A3P3W7Q5</accession>
<name>A0A3P3W7Q5_9FLAO</name>
<dbReference type="OrthoDB" id="793529at2"/>
<organism evidence="3 4">
    <name type="scientific">Flavobacterium macacae</name>
    <dbReference type="NCBI Taxonomy" id="2488993"/>
    <lineage>
        <taxon>Bacteria</taxon>
        <taxon>Pseudomonadati</taxon>
        <taxon>Bacteroidota</taxon>
        <taxon>Flavobacteriia</taxon>
        <taxon>Flavobacteriales</taxon>
        <taxon>Flavobacteriaceae</taxon>
        <taxon>Flavobacterium</taxon>
    </lineage>
</organism>
<evidence type="ECO:0000256" key="1">
    <source>
        <dbReference type="SAM" id="Coils"/>
    </source>
</evidence>
<gene>
    <name evidence="3" type="ORF">EG849_09610</name>
</gene>
<dbReference type="EMBL" id="RQVR01000010">
    <property type="protein sequence ID" value="RRJ90724.1"/>
    <property type="molecule type" value="Genomic_DNA"/>
</dbReference>
<evidence type="ECO:0000256" key="2">
    <source>
        <dbReference type="SAM" id="SignalP"/>
    </source>
</evidence>
<keyword evidence="1" id="KW-0175">Coiled coil</keyword>
<keyword evidence="4" id="KW-1185">Reference proteome</keyword>
<reference evidence="3 4" key="1">
    <citation type="submission" date="2018-11" db="EMBL/GenBank/DDBJ databases">
        <title>Flavobacterium sp. nov., YIM 102600 draft genome.</title>
        <authorList>
            <person name="Li G."/>
            <person name="Jiang Y."/>
        </authorList>
    </citation>
    <scope>NUCLEOTIDE SEQUENCE [LARGE SCALE GENOMIC DNA]</scope>
    <source>
        <strain evidence="3 4">YIM 102600</strain>
    </source>
</reference>
<sequence length="229" mass="26533">MKTRKRILICVACLLLVATPARPAEATAALPIIGLVKAAIKKVIKAMDLRIQKLQNKTIWLQNAQKKLENTLSKLKLDEIADWTRKQKELYKDYYEELMEVKSVISDYKRIRDITQKQVRLVDEYEKAWSLFQQDTHFNANELDYMEKVYGGILGESIKNIEQILLVLDSYSTQMTDAKRLELINSAADGIDSNYDDLRLFNRQNILLSLQRSKTEKDVEAVKEFYGIP</sequence>
<evidence type="ECO:0000313" key="4">
    <source>
        <dbReference type="Proteomes" id="UP000271937"/>
    </source>
</evidence>
<dbReference type="AlphaFoldDB" id="A0A3P3W7Q5"/>
<feature type="coiled-coil region" evidence="1">
    <location>
        <begin position="37"/>
        <end position="81"/>
    </location>
</feature>
<dbReference type="RefSeq" id="WP_125012871.1">
    <property type="nucleotide sequence ID" value="NZ_RQVR01000010.1"/>
</dbReference>
<proteinExistence type="predicted"/>
<comment type="caution">
    <text evidence="3">The sequence shown here is derived from an EMBL/GenBank/DDBJ whole genome shotgun (WGS) entry which is preliminary data.</text>
</comment>
<dbReference type="Proteomes" id="UP000271937">
    <property type="component" value="Unassembled WGS sequence"/>
</dbReference>
<protein>
    <submittedName>
        <fullName evidence="3">Conjugal transfer protein TraI</fullName>
    </submittedName>
</protein>
<keyword evidence="2" id="KW-0732">Signal</keyword>
<evidence type="ECO:0000313" key="3">
    <source>
        <dbReference type="EMBL" id="RRJ90724.1"/>
    </source>
</evidence>